<name>A0A5E4NQN4_9HEMI</name>
<accession>A0A5E4NQN4</accession>
<dbReference type="AlphaFoldDB" id="A0A5E4NQN4"/>
<organism evidence="3 4">
    <name type="scientific">Cinara cedri</name>
    <dbReference type="NCBI Taxonomy" id="506608"/>
    <lineage>
        <taxon>Eukaryota</taxon>
        <taxon>Metazoa</taxon>
        <taxon>Ecdysozoa</taxon>
        <taxon>Arthropoda</taxon>
        <taxon>Hexapoda</taxon>
        <taxon>Insecta</taxon>
        <taxon>Pterygota</taxon>
        <taxon>Neoptera</taxon>
        <taxon>Paraneoptera</taxon>
        <taxon>Hemiptera</taxon>
        <taxon>Sternorrhyncha</taxon>
        <taxon>Aphidomorpha</taxon>
        <taxon>Aphidoidea</taxon>
        <taxon>Aphididae</taxon>
        <taxon>Lachninae</taxon>
        <taxon>Cinara</taxon>
    </lineage>
</organism>
<evidence type="ECO:0000256" key="1">
    <source>
        <dbReference type="SAM" id="Coils"/>
    </source>
</evidence>
<proteinExistence type="predicted"/>
<gene>
    <name evidence="3" type="ORF">CINCED_3A015880</name>
</gene>
<feature type="region of interest" description="Disordered" evidence="2">
    <location>
        <begin position="130"/>
        <end position="151"/>
    </location>
</feature>
<dbReference type="EMBL" id="CABPRJ010002373">
    <property type="protein sequence ID" value="VVC43809.1"/>
    <property type="molecule type" value="Genomic_DNA"/>
</dbReference>
<feature type="compositionally biased region" description="Basic and acidic residues" evidence="2">
    <location>
        <begin position="130"/>
        <end position="148"/>
    </location>
</feature>
<feature type="coiled-coil region" evidence="1">
    <location>
        <begin position="215"/>
        <end position="242"/>
    </location>
</feature>
<dbReference type="OrthoDB" id="6598827at2759"/>
<feature type="region of interest" description="Disordered" evidence="2">
    <location>
        <begin position="71"/>
        <end position="93"/>
    </location>
</feature>
<evidence type="ECO:0000313" key="3">
    <source>
        <dbReference type="EMBL" id="VVC43809.1"/>
    </source>
</evidence>
<evidence type="ECO:0000256" key="2">
    <source>
        <dbReference type="SAM" id="MobiDB-lite"/>
    </source>
</evidence>
<dbReference type="Proteomes" id="UP000325440">
    <property type="component" value="Unassembled WGS sequence"/>
</dbReference>
<feature type="compositionally biased region" description="Basic and acidic residues" evidence="2">
    <location>
        <begin position="73"/>
        <end position="84"/>
    </location>
</feature>
<keyword evidence="4" id="KW-1185">Reference proteome</keyword>
<sequence length="282" mass="31760">MVLDTKICIKNLVPRDTSYYGQYQNLTDPMAASVRHNYDMLCLILHEAAGSKMEVHQDQTDFTVHAIHQVTKTSDDGKRPELIDSRGPSAANENRVPAMLAREDEEMPATQVVSNIPIVVPAAGEKPGRTEKAAAVDVTEDKPGRNEKSASCPDLKSIVKLSRLCNVLNANVMELKSFYENEGYSYSKVEHAVMNLGLQSLLNDMPNLLSALNEIDGHREKIQEMLEMYSSYESRYRELRKICSRTKSREKTTRTIRNDDKHGLCTATKEYARGLFNECCIL</sequence>
<keyword evidence="1" id="KW-0175">Coiled coil</keyword>
<evidence type="ECO:0000313" key="4">
    <source>
        <dbReference type="Proteomes" id="UP000325440"/>
    </source>
</evidence>
<reference evidence="3 4" key="1">
    <citation type="submission" date="2019-08" db="EMBL/GenBank/DDBJ databases">
        <authorList>
            <person name="Alioto T."/>
            <person name="Alioto T."/>
            <person name="Gomez Garrido J."/>
        </authorList>
    </citation>
    <scope>NUCLEOTIDE SEQUENCE [LARGE SCALE GENOMIC DNA]</scope>
</reference>
<protein>
    <submittedName>
        <fullName evidence="3">Uncharacterized protein</fullName>
    </submittedName>
</protein>